<protein>
    <submittedName>
        <fullName evidence="4">Prolyl oligopeptidase family serine peptidase</fullName>
    </submittedName>
</protein>
<dbReference type="SUPFAM" id="SSF82171">
    <property type="entry name" value="DPP6 N-terminal domain-like"/>
    <property type="match status" value="1"/>
</dbReference>
<evidence type="ECO:0000256" key="1">
    <source>
        <dbReference type="SAM" id="MobiDB-lite"/>
    </source>
</evidence>
<dbReference type="InterPro" id="IPR011659">
    <property type="entry name" value="WD40"/>
</dbReference>
<accession>A0ABT8KN00</accession>
<dbReference type="PANTHER" id="PTHR11731:SF193">
    <property type="entry name" value="DIPEPTIDYL PEPTIDASE 9"/>
    <property type="match status" value="1"/>
</dbReference>
<dbReference type="InterPro" id="IPR029058">
    <property type="entry name" value="AB_hydrolase_fold"/>
</dbReference>
<comment type="caution">
    <text evidence="4">The sequence shown here is derived from an EMBL/GenBank/DDBJ whole genome shotgun (WGS) entry which is preliminary data.</text>
</comment>
<dbReference type="InterPro" id="IPR001375">
    <property type="entry name" value="Peptidase_S9_cat"/>
</dbReference>
<dbReference type="SUPFAM" id="SSF53474">
    <property type="entry name" value="alpha/beta-Hydrolases"/>
    <property type="match status" value="1"/>
</dbReference>
<dbReference type="Pfam" id="PF00930">
    <property type="entry name" value="DPPIV_N"/>
    <property type="match status" value="1"/>
</dbReference>
<evidence type="ECO:0000313" key="4">
    <source>
        <dbReference type="EMBL" id="MDN5202096.1"/>
    </source>
</evidence>
<dbReference type="RefSeq" id="WP_346752122.1">
    <property type="nucleotide sequence ID" value="NZ_JAUJEA010000004.1"/>
</dbReference>
<proteinExistence type="predicted"/>
<sequence>MKTKISIFCIAILSFLHAVSQGQHKSDLTIKKIMQGNDFIGNSPGSIFWSEDGQKIYFNWNPDNHQGDSLYAITITDHDPKKVTPEERRNMPSRYGSYNKARNKKVYQKDGDLFLLDLSTGKKLQITNSLDREYNARFSSAEDRIIFRKGNNLFSWNIETGQYRQLTNFQSGSKRDDRPAPSAKNEKWLYEDQLAYFQILEERKNKRESQKAYYDSNRPKRPGTIYTGKKSISSISLSPDENYLVYQLRKNVPGSKGTDVPTYITETGYTRNLNARPKVGSPQTTFESWIYDVANDTSYSIKTSDIPGIRDVPSYYSDYKGREKTHSKDRKVVIHGPIWSDNGEHAAIVVRSYDNKDRWIMLLDLSTGIPKLLERQRDEAWVGGPGISSWNFGTGEIGWLPDNKTLWFQSEKTGYSHLYTIDVKTGKEKALTKGDYEIYDPFISKDKQYWYFTSNREHPGERHFYRMPVSGGKAVKLTSMKGRNDVVLSPDESSIAILHSFSNQPWELYLEENKEGSIVQKITDSQTEAFKTYSWRTPEIITFKADDGAKVHARLYRPQNPEKKGPAVIFVHGAGYLQNAHQWWSSYYREYMFHNLLVDHGYTVLDIDYRGSAGYGRDWRTGIYRFMGGKDLSDQVDGAKFLVDKYDIDPDRIGIYGGSYGGFITLMAMFTKPGVFKAGAALRSVTDWAHYNHGYTSNILNTPVLDSIAYAKSSPIYHAEGFDQGSLLICHGMIDTNVHFQDVVRLAQRLIELGKENWEFAVYPLESHGFVEPSSWTDEYRRIFELFEENLK</sequence>
<dbReference type="Proteomes" id="UP001172082">
    <property type="component" value="Unassembled WGS sequence"/>
</dbReference>
<dbReference type="PANTHER" id="PTHR11731">
    <property type="entry name" value="PROTEASE FAMILY S9B,C DIPEPTIDYL-PEPTIDASE IV-RELATED"/>
    <property type="match status" value="1"/>
</dbReference>
<keyword evidence="5" id="KW-1185">Reference proteome</keyword>
<dbReference type="Pfam" id="PF07676">
    <property type="entry name" value="PD40"/>
    <property type="match status" value="1"/>
</dbReference>
<feature type="domain" description="Peptidase S9 prolyl oligopeptidase catalytic" evidence="2">
    <location>
        <begin position="596"/>
        <end position="792"/>
    </location>
</feature>
<dbReference type="EMBL" id="JAUJEA010000004">
    <property type="protein sequence ID" value="MDN5202096.1"/>
    <property type="molecule type" value="Genomic_DNA"/>
</dbReference>
<feature type="domain" description="Dipeptidylpeptidase IV N-terminal" evidence="3">
    <location>
        <begin position="235"/>
        <end position="500"/>
    </location>
</feature>
<dbReference type="InterPro" id="IPR002469">
    <property type="entry name" value="Peptidase_S9B_N"/>
</dbReference>
<dbReference type="Gene3D" id="3.40.50.1820">
    <property type="entry name" value="alpha/beta hydrolase"/>
    <property type="match status" value="1"/>
</dbReference>
<gene>
    <name evidence="4" type="ORF">QQ008_12000</name>
</gene>
<reference evidence="4" key="1">
    <citation type="submission" date="2023-06" db="EMBL/GenBank/DDBJ databases">
        <title>Genomic of Parafulvivirga corallium.</title>
        <authorList>
            <person name="Wang G."/>
        </authorList>
    </citation>
    <scope>NUCLEOTIDE SEQUENCE</scope>
    <source>
        <strain evidence="4">BMA10</strain>
    </source>
</reference>
<organism evidence="4 5">
    <name type="scientific">Splendidivirga corallicola</name>
    <dbReference type="NCBI Taxonomy" id="3051826"/>
    <lineage>
        <taxon>Bacteria</taxon>
        <taxon>Pseudomonadati</taxon>
        <taxon>Bacteroidota</taxon>
        <taxon>Cytophagia</taxon>
        <taxon>Cytophagales</taxon>
        <taxon>Splendidivirgaceae</taxon>
        <taxon>Splendidivirga</taxon>
    </lineage>
</organism>
<feature type="region of interest" description="Disordered" evidence="1">
    <location>
        <begin position="208"/>
        <end position="227"/>
    </location>
</feature>
<evidence type="ECO:0000259" key="3">
    <source>
        <dbReference type="Pfam" id="PF00930"/>
    </source>
</evidence>
<dbReference type="Pfam" id="PF00326">
    <property type="entry name" value="Peptidase_S9"/>
    <property type="match status" value="1"/>
</dbReference>
<dbReference type="InterPro" id="IPR050278">
    <property type="entry name" value="Serine_Prot_S9B/DPPIV"/>
</dbReference>
<evidence type="ECO:0000259" key="2">
    <source>
        <dbReference type="Pfam" id="PF00326"/>
    </source>
</evidence>
<evidence type="ECO:0000313" key="5">
    <source>
        <dbReference type="Proteomes" id="UP001172082"/>
    </source>
</evidence>
<name>A0ABT8KN00_9BACT</name>
<dbReference type="Gene3D" id="2.140.10.30">
    <property type="entry name" value="Dipeptidylpeptidase IV, N-terminal domain"/>
    <property type="match status" value="2"/>
</dbReference>